<dbReference type="EMBL" id="CP144918">
    <property type="protein sequence ID" value="WWA47768.1"/>
    <property type="molecule type" value="Genomic_DNA"/>
</dbReference>
<feature type="domain" description="Tip attachment protein J" evidence="2">
    <location>
        <begin position="228"/>
        <end position="387"/>
    </location>
</feature>
<reference evidence="4 5" key="1">
    <citation type="submission" date="2024-02" db="EMBL/GenBank/DDBJ databases">
        <title>The whole genome sequence of five bacterial samples isolated from Abu Dhabi Sabkha-shore region.</title>
        <authorList>
            <person name="Sudalaimuthuasari N."/>
            <person name="Sarfraz B."/>
            <person name="Tuyisabe J.D."/>
            <person name="Mugisha Ntwali L.D.M."/>
            <person name="Ali A.I.A.A."/>
            <person name="Almansoori S.Z.A."/>
            <person name="Alajami H.S.A."/>
            <person name="Almeqbaali A.A.S."/>
            <person name="Kundu B."/>
            <person name="Saeed E.E."/>
            <person name="Sukumarinath V."/>
            <person name="Mishra A.K."/>
            <person name="Hazzouri K.M."/>
            <person name="Almaskari R."/>
            <person name="Sharma A.K."/>
            <person name="Amiri K.M.A."/>
        </authorList>
    </citation>
    <scope>NUCLEOTIDE SEQUENCE [LARGE SCALE GENOMIC DNA]</scope>
    <source>
        <strain evidence="5">kcgeb_sd</strain>
    </source>
</reference>
<organism evidence="4 5">
    <name type="scientific">Pelagerythrobacter marensis</name>
    <dbReference type="NCBI Taxonomy" id="543877"/>
    <lineage>
        <taxon>Bacteria</taxon>
        <taxon>Pseudomonadati</taxon>
        <taxon>Pseudomonadota</taxon>
        <taxon>Alphaproteobacteria</taxon>
        <taxon>Sphingomonadales</taxon>
        <taxon>Erythrobacteraceae</taxon>
        <taxon>Pelagerythrobacter</taxon>
    </lineage>
</organism>
<dbReference type="InterPro" id="IPR032876">
    <property type="entry name" value="J_dom"/>
</dbReference>
<evidence type="ECO:0000256" key="1">
    <source>
        <dbReference type="SAM" id="MobiDB-lite"/>
    </source>
</evidence>
<gene>
    <name evidence="4" type="ORF">V5F89_02330</name>
</gene>
<dbReference type="RefSeq" id="WP_338446656.1">
    <property type="nucleotide sequence ID" value="NZ_CP144918.1"/>
</dbReference>
<evidence type="ECO:0000259" key="2">
    <source>
        <dbReference type="Pfam" id="PF13550"/>
    </source>
</evidence>
<evidence type="ECO:0000313" key="5">
    <source>
        <dbReference type="Proteomes" id="UP001335183"/>
    </source>
</evidence>
<evidence type="ECO:0000313" key="4">
    <source>
        <dbReference type="EMBL" id="WWA47768.1"/>
    </source>
</evidence>
<protein>
    <submittedName>
        <fullName evidence="4">Phage tail protein</fullName>
    </submittedName>
</protein>
<dbReference type="Pfam" id="PF13550">
    <property type="entry name" value="Phage-tail_3"/>
    <property type="match status" value="1"/>
</dbReference>
<sequence length="727" mass="74747">MATLVLGTIGALVGGPVGGALGALVGRGIDSAAIGGGRREGARLKDLAVTTSSYGQPLPRHFGRVRVAGSVIWGTDLVENRESGGGGKGRPKTTTYSYSSSFAVALASRPIAGLGRIWADGNLLRGAAGDLKTGGTMRLYRGHGDQTPDPLIAAAQGSACPAFRGCAYVVFEDLDLADFGNRIPALTFEVIADSDGFTLADLVEPLVPGAVGGVALPGLGGFSYEGGSLRSSLETIGDLFPLASDCAGARLTIASAAPPVQSAVALPEPVVVASADGSGQQAGPERERDAGSPGGPDAVRYYDSERDFQPGLQRSELGGGAGRTLEFPGTLAPDDARALVDAAGRRAHGSRERLSLRVAEVNPAIGPGALVRAPNVAGLWQVESWEWDEHGVALVLRRHPTARLAPLPGEAGTPALPPDGAAPPTLLRAFDLPWDGAGDSSAPPIYAAASAQNANWRGAALYLERAGVLEDLGPAGRTRSVTGALAAPLPPSPARLLERGAVLTIDLAAEDMALDSATAEALAAGANRLLVGGEIVQFAGAARETGNRWRLEGLLRGRGGTEAAAAAGHPAGTPATLLDAALVPLAIDRSRHAEPPVVAAIGRADDDPVMATVENFGRARKPLTPVHPRARSLPSGALALGWIRRARGAWRWLPEVEAPLVEEAERYRVGVGPLESPLASWETATPRLTIDADRRAALSASAPAAPVWVRQIGSFAASDPLHLCHLD</sequence>
<dbReference type="InterPro" id="IPR056490">
    <property type="entry name" value="Rcc01698_C"/>
</dbReference>
<proteinExistence type="predicted"/>
<feature type="region of interest" description="Disordered" evidence="1">
    <location>
        <begin position="275"/>
        <end position="299"/>
    </location>
</feature>
<keyword evidence="5" id="KW-1185">Reference proteome</keyword>
<evidence type="ECO:0000259" key="3">
    <source>
        <dbReference type="Pfam" id="PF23666"/>
    </source>
</evidence>
<accession>A0ABZ2D4Q8</accession>
<dbReference type="Proteomes" id="UP001335183">
    <property type="component" value="Chromosome"/>
</dbReference>
<name>A0ABZ2D4Q8_9SPHN</name>
<dbReference type="Pfam" id="PF23666">
    <property type="entry name" value="Rcc01698_C"/>
    <property type="match status" value="1"/>
</dbReference>
<feature type="domain" description="Rcc01698-like C-terminal" evidence="3">
    <location>
        <begin position="481"/>
        <end position="574"/>
    </location>
</feature>